<accession>A0A1I5ZUS6</accession>
<evidence type="ECO:0000313" key="9">
    <source>
        <dbReference type="Proteomes" id="UP000198727"/>
    </source>
</evidence>
<keyword evidence="2" id="KW-0805">Transcription regulation</keyword>
<proteinExistence type="inferred from homology"/>
<feature type="domain" description="RNA polymerase sigma-70 region 2" evidence="6">
    <location>
        <begin position="36"/>
        <end position="102"/>
    </location>
</feature>
<evidence type="ECO:0000259" key="7">
    <source>
        <dbReference type="Pfam" id="PF08281"/>
    </source>
</evidence>
<evidence type="ECO:0000256" key="4">
    <source>
        <dbReference type="ARBA" id="ARBA00023125"/>
    </source>
</evidence>
<gene>
    <name evidence="8" type="ORF">SAMN05421810_110149</name>
</gene>
<keyword evidence="5" id="KW-0804">Transcription</keyword>
<name>A0A1I5ZUS6_9PSEU</name>
<evidence type="ECO:0000313" key="8">
    <source>
        <dbReference type="EMBL" id="SFQ60208.1"/>
    </source>
</evidence>
<dbReference type="InterPro" id="IPR039425">
    <property type="entry name" value="RNA_pol_sigma-70-like"/>
</dbReference>
<keyword evidence="9" id="KW-1185">Reference proteome</keyword>
<dbReference type="GO" id="GO:0003677">
    <property type="term" value="F:DNA binding"/>
    <property type="evidence" value="ECO:0007669"/>
    <property type="project" value="UniProtKB-KW"/>
</dbReference>
<dbReference type="Pfam" id="PF08281">
    <property type="entry name" value="Sigma70_r4_2"/>
    <property type="match status" value="1"/>
</dbReference>
<dbReference type="SUPFAM" id="SSF88946">
    <property type="entry name" value="Sigma2 domain of RNA polymerase sigma factors"/>
    <property type="match status" value="1"/>
</dbReference>
<keyword evidence="3" id="KW-0731">Sigma factor</keyword>
<dbReference type="InterPro" id="IPR007627">
    <property type="entry name" value="RNA_pol_sigma70_r2"/>
</dbReference>
<sequence length="205" mass="22309">MTGEAIAGAGDARPADADQALLARAAAGDPAAFDRLVRRHTPRMYRVALRITGAATEAEDVVQDAWIAAWRALPGFRSESAVSTWLFRVVTNTALGHVRRRRPTVSLDAALTPEEDQGRPLLDAGVLADSRGNPEGQVVRTEQVTAVLRAIAELDVSQRVPLVLRELEGLSYEEVAEVLEVSVPALRSRLHRARVALLAKLRELR</sequence>
<comment type="similarity">
    <text evidence="1">Belongs to the sigma-70 factor family. ECF subfamily.</text>
</comment>
<organism evidence="8 9">
    <name type="scientific">Amycolatopsis arida</name>
    <dbReference type="NCBI Taxonomy" id="587909"/>
    <lineage>
        <taxon>Bacteria</taxon>
        <taxon>Bacillati</taxon>
        <taxon>Actinomycetota</taxon>
        <taxon>Actinomycetes</taxon>
        <taxon>Pseudonocardiales</taxon>
        <taxon>Pseudonocardiaceae</taxon>
        <taxon>Amycolatopsis</taxon>
    </lineage>
</organism>
<dbReference type="Gene3D" id="1.10.1740.10">
    <property type="match status" value="1"/>
</dbReference>
<dbReference type="RefSeq" id="WP_092534911.1">
    <property type="nucleotide sequence ID" value="NZ_FOWW01000010.1"/>
</dbReference>
<keyword evidence="4" id="KW-0238">DNA-binding</keyword>
<dbReference type="InterPro" id="IPR013324">
    <property type="entry name" value="RNA_pol_sigma_r3/r4-like"/>
</dbReference>
<dbReference type="SUPFAM" id="SSF88659">
    <property type="entry name" value="Sigma3 and sigma4 domains of RNA polymerase sigma factors"/>
    <property type="match status" value="1"/>
</dbReference>
<dbReference type="PANTHER" id="PTHR43133:SF8">
    <property type="entry name" value="RNA POLYMERASE SIGMA FACTOR HI_1459-RELATED"/>
    <property type="match status" value="1"/>
</dbReference>
<dbReference type="GO" id="GO:0006352">
    <property type="term" value="P:DNA-templated transcription initiation"/>
    <property type="evidence" value="ECO:0007669"/>
    <property type="project" value="InterPro"/>
</dbReference>
<dbReference type="Pfam" id="PF04542">
    <property type="entry name" value="Sigma70_r2"/>
    <property type="match status" value="1"/>
</dbReference>
<dbReference type="InterPro" id="IPR013249">
    <property type="entry name" value="RNA_pol_sigma70_r4_t2"/>
</dbReference>
<dbReference type="Proteomes" id="UP000198727">
    <property type="component" value="Unassembled WGS sequence"/>
</dbReference>
<protein>
    <submittedName>
        <fullName evidence="8">RNA polymerase sigma-70 factor, ECF subfamily</fullName>
    </submittedName>
</protein>
<evidence type="ECO:0000259" key="6">
    <source>
        <dbReference type="Pfam" id="PF04542"/>
    </source>
</evidence>
<feature type="domain" description="RNA polymerase sigma factor 70 region 4 type 2" evidence="7">
    <location>
        <begin position="146"/>
        <end position="197"/>
    </location>
</feature>
<dbReference type="CDD" id="cd06171">
    <property type="entry name" value="Sigma70_r4"/>
    <property type="match status" value="1"/>
</dbReference>
<dbReference type="PANTHER" id="PTHR43133">
    <property type="entry name" value="RNA POLYMERASE ECF-TYPE SIGMA FACTO"/>
    <property type="match status" value="1"/>
</dbReference>
<dbReference type="InterPro" id="IPR014284">
    <property type="entry name" value="RNA_pol_sigma-70_dom"/>
</dbReference>
<dbReference type="InterPro" id="IPR013325">
    <property type="entry name" value="RNA_pol_sigma_r2"/>
</dbReference>
<evidence type="ECO:0000256" key="3">
    <source>
        <dbReference type="ARBA" id="ARBA00023082"/>
    </source>
</evidence>
<evidence type="ECO:0000256" key="2">
    <source>
        <dbReference type="ARBA" id="ARBA00023015"/>
    </source>
</evidence>
<dbReference type="Gene3D" id="1.10.10.10">
    <property type="entry name" value="Winged helix-like DNA-binding domain superfamily/Winged helix DNA-binding domain"/>
    <property type="match status" value="1"/>
</dbReference>
<evidence type="ECO:0000256" key="5">
    <source>
        <dbReference type="ARBA" id="ARBA00023163"/>
    </source>
</evidence>
<reference evidence="9" key="1">
    <citation type="submission" date="2016-10" db="EMBL/GenBank/DDBJ databases">
        <authorList>
            <person name="Varghese N."/>
            <person name="Submissions S."/>
        </authorList>
    </citation>
    <scope>NUCLEOTIDE SEQUENCE [LARGE SCALE GENOMIC DNA]</scope>
    <source>
        <strain evidence="9">CGMCC 4.5579</strain>
    </source>
</reference>
<dbReference type="OrthoDB" id="5244716at2"/>
<dbReference type="InterPro" id="IPR036388">
    <property type="entry name" value="WH-like_DNA-bd_sf"/>
</dbReference>
<dbReference type="GO" id="GO:0016987">
    <property type="term" value="F:sigma factor activity"/>
    <property type="evidence" value="ECO:0007669"/>
    <property type="project" value="UniProtKB-KW"/>
</dbReference>
<dbReference type="EMBL" id="FOWW01000010">
    <property type="protein sequence ID" value="SFQ60208.1"/>
    <property type="molecule type" value="Genomic_DNA"/>
</dbReference>
<dbReference type="STRING" id="587909.SAMN05421810_110149"/>
<evidence type="ECO:0000256" key="1">
    <source>
        <dbReference type="ARBA" id="ARBA00010641"/>
    </source>
</evidence>
<dbReference type="NCBIfam" id="TIGR02937">
    <property type="entry name" value="sigma70-ECF"/>
    <property type="match status" value="1"/>
</dbReference>
<dbReference type="AlphaFoldDB" id="A0A1I5ZUS6"/>